<gene>
    <name evidence="1" type="ORF">BdWA1_002866</name>
</gene>
<dbReference type="EMBL" id="JALLKP010000004">
    <property type="protein sequence ID" value="KAK2195193.1"/>
    <property type="molecule type" value="Genomic_DNA"/>
</dbReference>
<name>A0AAD9PIU4_9APIC</name>
<reference evidence="1" key="1">
    <citation type="journal article" date="2023" name="Nat. Microbiol.">
        <title>Babesia duncani multi-omics identifies virulence factors and drug targets.</title>
        <authorList>
            <person name="Singh P."/>
            <person name="Lonardi S."/>
            <person name="Liang Q."/>
            <person name="Vydyam P."/>
            <person name="Khabirova E."/>
            <person name="Fang T."/>
            <person name="Gihaz S."/>
            <person name="Thekkiniath J."/>
            <person name="Munshi M."/>
            <person name="Abel S."/>
            <person name="Ciampossin L."/>
            <person name="Batugedara G."/>
            <person name="Gupta M."/>
            <person name="Lu X.M."/>
            <person name="Lenz T."/>
            <person name="Chakravarty S."/>
            <person name="Cornillot E."/>
            <person name="Hu Y."/>
            <person name="Ma W."/>
            <person name="Gonzalez L.M."/>
            <person name="Sanchez S."/>
            <person name="Estrada K."/>
            <person name="Sanchez-Flores A."/>
            <person name="Montero E."/>
            <person name="Harb O.S."/>
            <person name="Le Roch K.G."/>
            <person name="Mamoun C.B."/>
        </authorList>
    </citation>
    <scope>NUCLEOTIDE SEQUENCE</scope>
    <source>
        <strain evidence="1">WA1</strain>
    </source>
</reference>
<evidence type="ECO:0000313" key="2">
    <source>
        <dbReference type="Proteomes" id="UP001214638"/>
    </source>
</evidence>
<accession>A0AAD9PIU4</accession>
<protein>
    <submittedName>
        <fullName evidence="1">Uncharacterized protein</fullName>
    </submittedName>
</protein>
<dbReference type="GeneID" id="94337163"/>
<evidence type="ECO:0000313" key="1">
    <source>
        <dbReference type="EMBL" id="KAK2195193.1"/>
    </source>
</evidence>
<dbReference type="KEGG" id="bdw:94337163"/>
<organism evidence="1 2">
    <name type="scientific">Babesia duncani</name>
    <dbReference type="NCBI Taxonomy" id="323732"/>
    <lineage>
        <taxon>Eukaryota</taxon>
        <taxon>Sar</taxon>
        <taxon>Alveolata</taxon>
        <taxon>Apicomplexa</taxon>
        <taxon>Aconoidasida</taxon>
        <taxon>Piroplasmida</taxon>
        <taxon>Babesiidae</taxon>
        <taxon>Babesia</taxon>
    </lineage>
</organism>
<keyword evidence="2" id="KW-1185">Reference proteome</keyword>
<dbReference type="RefSeq" id="XP_067802036.1">
    <property type="nucleotide sequence ID" value="XM_067947885.1"/>
</dbReference>
<dbReference type="Proteomes" id="UP001214638">
    <property type="component" value="Unassembled WGS sequence"/>
</dbReference>
<sequence>MNCMISSFSGFLGKYTEAFLVYYKSKGAIQVPRKVLKNTFLQLRKKIPDYVYNVDGMDMSLIKIKLKVNSTLNNNVTYTTNFRPEEKSFKCTHRTGICHWEEMNFVSYRFQLFADGQVQSS</sequence>
<dbReference type="AlphaFoldDB" id="A0AAD9PIU4"/>
<comment type="caution">
    <text evidence="1">The sequence shown here is derived from an EMBL/GenBank/DDBJ whole genome shotgun (WGS) entry which is preliminary data.</text>
</comment>
<proteinExistence type="predicted"/>